<gene>
    <name evidence="3" type="ORF">HX865_01230</name>
</gene>
<sequence>MFFGLLTLLVALAISTVAAYYSIVGLMAIFAGAKLAIAIMGVVLEIGKLVVASWTFQNWKTSPVTIRSYFIVSVVVLMFITSLGIFGFLARAHIEQSSPTTLLKERIERVDLKIGQRQTQINRYQGRLDTLDQALQRYIELGAISKGLRKIGEMDNETSLLKIKIEELENEIDGLADNKYELKNQLNLAMVEVGPIRYVASMIYDEVNETQLEEAVRWIIILLIFVFDPLAVMLVIAANISLRDYRKERKMATRTITVMPDLSDKTVIDSDNVEEYSDDDGNDFKILTWDIFKKLKGKK</sequence>
<evidence type="ECO:0008006" key="5">
    <source>
        <dbReference type="Google" id="ProtNLM"/>
    </source>
</evidence>
<dbReference type="AlphaFoldDB" id="A0A7K4N301"/>
<keyword evidence="2" id="KW-0472">Membrane</keyword>
<keyword evidence="2" id="KW-1133">Transmembrane helix</keyword>
<feature type="coiled-coil region" evidence="1">
    <location>
        <begin position="121"/>
        <end position="185"/>
    </location>
</feature>
<evidence type="ECO:0000256" key="1">
    <source>
        <dbReference type="SAM" id="Coils"/>
    </source>
</evidence>
<dbReference type="Proteomes" id="UP000527815">
    <property type="component" value="Unassembled WGS sequence"/>
</dbReference>
<keyword evidence="2" id="KW-0812">Transmembrane</keyword>
<protein>
    <recommendedName>
        <fullName evidence="5">DUF4407 domain-containing protein</fullName>
    </recommendedName>
</protein>
<accession>A0A7K4N301</accession>
<name>A0A7K4N301_9ARCH</name>
<feature type="transmembrane region" description="Helical" evidence="2">
    <location>
        <begin position="218"/>
        <end position="242"/>
    </location>
</feature>
<reference evidence="3 4" key="1">
    <citation type="journal article" date="2019" name="Environ. Microbiol.">
        <title>Genomics insights into ecotype formation of ammonia-oxidizing archaea in the deep ocean.</title>
        <authorList>
            <person name="Wang Y."/>
            <person name="Huang J.M."/>
            <person name="Cui G.J."/>
            <person name="Nunoura T."/>
            <person name="Takaki Y."/>
            <person name="Li W.L."/>
            <person name="Li J."/>
            <person name="Gao Z.M."/>
            <person name="Takai K."/>
            <person name="Zhang A.Q."/>
            <person name="Stepanauskas R."/>
        </authorList>
    </citation>
    <scope>NUCLEOTIDE SEQUENCE [LARGE SCALE GENOMIC DNA]</scope>
    <source>
        <strain evidence="3 4">D1b</strain>
    </source>
</reference>
<organism evidence="3 4">
    <name type="scientific">Marine Group I thaumarchaeote</name>
    <dbReference type="NCBI Taxonomy" id="2511932"/>
    <lineage>
        <taxon>Archaea</taxon>
        <taxon>Nitrososphaerota</taxon>
        <taxon>Marine Group I</taxon>
    </lineage>
</organism>
<evidence type="ECO:0000256" key="2">
    <source>
        <dbReference type="SAM" id="Phobius"/>
    </source>
</evidence>
<dbReference type="EMBL" id="JACASZ010000009">
    <property type="protein sequence ID" value="NWJ77121.1"/>
    <property type="molecule type" value="Genomic_DNA"/>
</dbReference>
<comment type="caution">
    <text evidence="3">The sequence shown here is derived from an EMBL/GenBank/DDBJ whole genome shotgun (WGS) entry which is preliminary data.</text>
</comment>
<feature type="transmembrane region" description="Helical" evidence="2">
    <location>
        <begin position="35"/>
        <end position="56"/>
    </location>
</feature>
<keyword evidence="1" id="KW-0175">Coiled coil</keyword>
<evidence type="ECO:0000313" key="4">
    <source>
        <dbReference type="Proteomes" id="UP000527815"/>
    </source>
</evidence>
<proteinExistence type="predicted"/>
<feature type="transmembrane region" description="Helical" evidence="2">
    <location>
        <begin position="68"/>
        <end position="90"/>
    </location>
</feature>
<evidence type="ECO:0000313" key="3">
    <source>
        <dbReference type="EMBL" id="NWJ77121.1"/>
    </source>
</evidence>